<reference evidence="2 3" key="1">
    <citation type="submission" date="2015-09" db="EMBL/GenBank/DDBJ databases">
        <title>Trachymyrmex zeteki WGS genome.</title>
        <authorList>
            <person name="Nygaard S."/>
            <person name="Hu H."/>
            <person name="Boomsma J."/>
            <person name="Zhang G."/>
        </authorList>
    </citation>
    <scope>NUCLEOTIDE SEQUENCE [LARGE SCALE GENOMIC DNA]</scope>
    <source>
        <strain evidence="2">Tzet28-1</strain>
        <tissue evidence="2">Whole body</tissue>
    </source>
</reference>
<sequence>MIFLNVNVFICLQTIVIAVTLISVEAYDIKRDGSSNVDVTSYRESHSRNFFLNEPFIDKTIGLQISAAVPVRDQTTGQRAFRDVPLKNRAIYPSGLTVFHHQPIKQNSFKITSFRDKLLYKDAILKNQQLRGEPTVLTDNPLEEQWLTPEEISEGQTSTYGSQAPFKEQLFTTETPFKNLFRGQSSSAEQALQKQKAFVESPSISNSVKFYRDNSYIKPIDLYERYKNLLTSFDGNSLIHTKYDNHVPKLSSVLMVPSSEYLPLNAETPTTQSSMPFIVHGHNSAMSSVSSGMSDSSEASKVKLGPRWNSLTSISNCNAPVDSLPTTVPSISVSTNQSSIVGHILTSLTTKPSSPVLATSIAPSGNVLEPIYFHATKHGSITYPLRTLSDNSDMHAHTSSHIPTSLKINEHNVKFLEPEALKNVETQSSTLNYILPEEHKAGLKDIQTSLMDYTLPVKVKHHWPLQQFSEPEISSGYAPLSLNSKMKRVLPNIPIAPISWPIEIKNDVSTTLPLKSIMTSNAVAKNKLLLGTHIDLPVDFTASIPNSLTSNTPNGISGSITGGISTSIPGSMTMDIPASIPTLNFGQTLHHVEQLRSTQEARNPWYPTDLQLQLGGFDGINYTLHTDNPAMRPIEPGIGKAGLTSPKLAQPHALAFAKVSSQGTNLRYAILISLESFLNGAILLWSFLLASCLSVTSNLSFISSFPILSYVSSSSYVSHFSFSAFYDFLPLCFTLHERHHRIVTPYISASKSSKLQFLLYFMLSG</sequence>
<feature type="transmembrane region" description="Helical" evidence="1">
    <location>
        <begin position="6"/>
        <end position="24"/>
    </location>
</feature>
<name>A0A151WVC6_9HYME</name>
<keyword evidence="1" id="KW-0812">Transmembrane</keyword>
<dbReference type="STRING" id="64791.A0A151WVC6"/>
<evidence type="ECO:0000313" key="2">
    <source>
        <dbReference type="EMBL" id="KYQ51615.1"/>
    </source>
</evidence>
<protein>
    <submittedName>
        <fullName evidence="2">Uncharacterized protein</fullName>
    </submittedName>
</protein>
<dbReference type="EMBL" id="KQ982723">
    <property type="protein sequence ID" value="KYQ51615.1"/>
    <property type="molecule type" value="Genomic_DNA"/>
</dbReference>
<gene>
    <name evidence="2" type="ORF">ALC60_09262</name>
</gene>
<organism evidence="2 3">
    <name type="scientific">Mycetomoellerius zeteki</name>
    <dbReference type="NCBI Taxonomy" id="64791"/>
    <lineage>
        <taxon>Eukaryota</taxon>
        <taxon>Metazoa</taxon>
        <taxon>Ecdysozoa</taxon>
        <taxon>Arthropoda</taxon>
        <taxon>Hexapoda</taxon>
        <taxon>Insecta</taxon>
        <taxon>Pterygota</taxon>
        <taxon>Neoptera</taxon>
        <taxon>Endopterygota</taxon>
        <taxon>Hymenoptera</taxon>
        <taxon>Apocrita</taxon>
        <taxon>Aculeata</taxon>
        <taxon>Formicoidea</taxon>
        <taxon>Formicidae</taxon>
        <taxon>Myrmicinae</taxon>
        <taxon>Mycetomoellerius</taxon>
    </lineage>
</organism>
<keyword evidence="1" id="KW-0472">Membrane</keyword>
<keyword evidence="3" id="KW-1185">Reference proteome</keyword>
<evidence type="ECO:0000256" key="1">
    <source>
        <dbReference type="SAM" id="Phobius"/>
    </source>
</evidence>
<evidence type="ECO:0000313" key="3">
    <source>
        <dbReference type="Proteomes" id="UP000075809"/>
    </source>
</evidence>
<accession>A0A151WVC6</accession>
<keyword evidence="1" id="KW-1133">Transmembrane helix</keyword>
<dbReference type="Proteomes" id="UP000075809">
    <property type="component" value="Unassembled WGS sequence"/>
</dbReference>
<proteinExistence type="predicted"/>
<dbReference type="AlphaFoldDB" id="A0A151WVC6"/>